<dbReference type="PANTHER" id="PTHR12400">
    <property type="entry name" value="INOSITOL POLYPHOSPHATE KINASE"/>
    <property type="match status" value="1"/>
</dbReference>
<evidence type="ECO:0000256" key="3">
    <source>
        <dbReference type="ARBA" id="ARBA00022777"/>
    </source>
</evidence>
<reference evidence="5" key="1">
    <citation type="journal article" date="2010" name="Science">
        <title>Plasticity of animal genome architecture unmasked by rapid evolution of a pelagic tunicate.</title>
        <authorList>
            <person name="Denoeud F."/>
            <person name="Henriet S."/>
            <person name="Mungpakdee S."/>
            <person name="Aury J.M."/>
            <person name="Da Silva C."/>
            <person name="Brinkmann H."/>
            <person name="Mikhaleva J."/>
            <person name="Olsen L.C."/>
            <person name="Jubin C."/>
            <person name="Canestro C."/>
            <person name="Bouquet J.M."/>
            <person name="Danks G."/>
            <person name="Poulain J."/>
            <person name="Campsteijn C."/>
            <person name="Adamski M."/>
            <person name="Cross I."/>
            <person name="Yadetie F."/>
            <person name="Muffato M."/>
            <person name="Louis A."/>
            <person name="Butcher S."/>
            <person name="Tsagkogeorga G."/>
            <person name="Konrad A."/>
            <person name="Singh S."/>
            <person name="Jensen M.F."/>
            <person name="Cong E.H."/>
            <person name="Eikeseth-Otteraa H."/>
            <person name="Noel B."/>
            <person name="Anthouard V."/>
            <person name="Porcel B.M."/>
            <person name="Kachouri-Lafond R."/>
            <person name="Nishino A."/>
            <person name="Ugolini M."/>
            <person name="Chourrout P."/>
            <person name="Nishida H."/>
            <person name="Aasland R."/>
            <person name="Huzurbazar S."/>
            <person name="Westhof E."/>
            <person name="Delsuc F."/>
            <person name="Lehrach H."/>
            <person name="Reinhardt R."/>
            <person name="Weissenbach J."/>
            <person name="Roy S.W."/>
            <person name="Artiguenave F."/>
            <person name="Postlethwait J.H."/>
            <person name="Manak J.R."/>
            <person name="Thompson E.M."/>
            <person name="Jaillon O."/>
            <person name="Du Pasquier L."/>
            <person name="Boudinot P."/>
            <person name="Liberles D.A."/>
            <person name="Volff J.N."/>
            <person name="Philippe H."/>
            <person name="Lenhard B."/>
            <person name="Roest Crollius H."/>
            <person name="Wincker P."/>
            <person name="Chourrout D."/>
        </authorList>
    </citation>
    <scope>NUCLEOTIDE SEQUENCE [LARGE SCALE GENOMIC DNA]</scope>
</reference>
<dbReference type="PANTHER" id="PTHR12400:SF26">
    <property type="entry name" value="KINASE"/>
    <property type="match status" value="1"/>
</dbReference>
<dbReference type="InParanoid" id="E4XTA8"/>
<keyword evidence="3 4" id="KW-0418">Kinase</keyword>
<dbReference type="InterPro" id="IPR038286">
    <property type="entry name" value="IPK_sf"/>
</dbReference>
<evidence type="ECO:0000256" key="1">
    <source>
        <dbReference type="ARBA" id="ARBA00007374"/>
    </source>
</evidence>
<comment type="similarity">
    <text evidence="1 4">Belongs to the inositol phosphokinase (IPK) family.</text>
</comment>
<evidence type="ECO:0000313" key="6">
    <source>
        <dbReference type="Proteomes" id="UP000001307"/>
    </source>
</evidence>
<organism evidence="5">
    <name type="scientific">Oikopleura dioica</name>
    <name type="common">Tunicate</name>
    <dbReference type="NCBI Taxonomy" id="34765"/>
    <lineage>
        <taxon>Eukaryota</taxon>
        <taxon>Metazoa</taxon>
        <taxon>Chordata</taxon>
        <taxon>Tunicata</taxon>
        <taxon>Appendicularia</taxon>
        <taxon>Copelata</taxon>
        <taxon>Oikopleuridae</taxon>
        <taxon>Oikopleura</taxon>
    </lineage>
</organism>
<dbReference type="EMBL" id="FN653151">
    <property type="protein sequence ID" value="CBY12970.1"/>
    <property type="molecule type" value="Genomic_DNA"/>
</dbReference>
<dbReference type="Proteomes" id="UP000001307">
    <property type="component" value="Unassembled WGS sequence"/>
</dbReference>
<dbReference type="GO" id="GO:0000828">
    <property type="term" value="F:inositol hexakisphosphate kinase activity"/>
    <property type="evidence" value="ECO:0007669"/>
    <property type="project" value="TreeGrafter"/>
</dbReference>
<dbReference type="OrthoDB" id="338650at2759"/>
<name>E4XTA8_OIKDI</name>
<accession>E4XTA8</accession>
<evidence type="ECO:0000256" key="4">
    <source>
        <dbReference type="RuleBase" id="RU363090"/>
    </source>
</evidence>
<evidence type="ECO:0000256" key="2">
    <source>
        <dbReference type="ARBA" id="ARBA00022679"/>
    </source>
</evidence>
<evidence type="ECO:0000313" key="5">
    <source>
        <dbReference type="EMBL" id="CBY12970.1"/>
    </source>
</evidence>
<dbReference type="GO" id="GO:0005737">
    <property type="term" value="C:cytoplasm"/>
    <property type="evidence" value="ECO:0007669"/>
    <property type="project" value="TreeGrafter"/>
</dbReference>
<sequence>MKKMQSQTISCLIPKLIELVEIEKVEFIKMENLTRRFDAPAIMDVKLGSRTYLFYEANNRQRNDLYKKMIKIDKDAPTESERQNETISKYRYLEFRDSSTTSKKEAYRIEGFRQPCGDKFDKFCLNRIADEKTALKYFELFLRCSTLPLNEICGKIMKKLHYIKSRAQSSPFFSSHLFIGTSLLFILDVKGSFDIKLIDFAKVREFNPTKEDPLPNSEWFRGLDNLIHAFSVMCTLDVPKTS</sequence>
<dbReference type="EC" id="2.7.-.-" evidence="4"/>
<dbReference type="InterPro" id="IPR005522">
    <property type="entry name" value="IPK"/>
</dbReference>
<proteinExistence type="inferred from homology"/>
<keyword evidence="2 4" id="KW-0808">Transferase</keyword>
<dbReference type="AlphaFoldDB" id="E4XTA8"/>
<dbReference type="GO" id="GO:0005634">
    <property type="term" value="C:nucleus"/>
    <property type="evidence" value="ECO:0007669"/>
    <property type="project" value="TreeGrafter"/>
</dbReference>
<protein>
    <recommendedName>
        <fullName evidence="4">Kinase</fullName>
        <ecNumber evidence="4">2.7.-.-</ecNumber>
    </recommendedName>
</protein>
<dbReference type="SUPFAM" id="SSF56104">
    <property type="entry name" value="SAICAR synthase-like"/>
    <property type="match status" value="1"/>
</dbReference>
<keyword evidence="6" id="KW-1185">Reference proteome</keyword>
<dbReference type="Gene3D" id="3.30.470.160">
    <property type="entry name" value="Inositol polyphosphate kinase"/>
    <property type="match status" value="1"/>
</dbReference>
<dbReference type="Pfam" id="PF03770">
    <property type="entry name" value="IPK"/>
    <property type="match status" value="1"/>
</dbReference>
<dbReference type="GO" id="GO:0046854">
    <property type="term" value="P:phosphatidylinositol phosphate biosynthetic process"/>
    <property type="evidence" value="ECO:0007669"/>
    <property type="project" value="TreeGrafter"/>
</dbReference>
<gene>
    <name evidence="5" type="ORF">GSOID_T00003043001</name>
</gene>
<dbReference type="GO" id="GO:0032958">
    <property type="term" value="P:inositol phosphate biosynthetic process"/>
    <property type="evidence" value="ECO:0007669"/>
    <property type="project" value="InterPro"/>
</dbReference>